<gene>
    <name evidence="1" type="ORF">DCC35_02645</name>
</gene>
<dbReference type="AlphaFoldDB" id="A0A4D7JJV1"/>
<sequence length="35" mass="3941">MIMLGIIGVLFVMALLAPWIVPNEKVSDNKLDREN</sequence>
<protein>
    <submittedName>
        <fullName evidence="1">Uncharacterized protein</fullName>
    </submittedName>
</protein>
<dbReference type="EMBL" id="CP028923">
    <property type="protein sequence ID" value="QCK13730.1"/>
    <property type="molecule type" value="Genomic_DNA"/>
</dbReference>
<evidence type="ECO:0000313" key="2">
    <source>
        <dbReference type="Proteomes" id="UP000298616"/>
    </source>
</evidence>
<reference evidence="1 2" key="1">
    <citation type="submission" date="2018-04" db="EMBL/GenBank/DDBJ databases">
        <title>Complete genome uncultured novel isolate.</title>
        <authorList>
            <person name="Merlino G."/>
        </authorList>
    </citation>
    <scope>NUCLEOTIDE SEQUENCE [LARGE SCALE GENOMIC DNA]</scope>
    <source>
        <strain evidence="2">R1DC9</strain>
    </source>
</reference>
<evidence type="ECO:0000313" key="1">
    <source>
        <dbReference type="EMBL" id="QCK13730.1"/>
    </source>
</evidence>
<proteinExistence type="predicted"/>
<name>A0A4D7JJV1_9BACT</name>
<dbReference type="KEGG" id="fpf:DCC35_02645"/>
<keyword evidence="2" id="KW-1185">Reference proteome</keyword>
<accession>A0A4D7JJV1</accession>
<dbReference type="GO" id="GO:0005886">
    <property type="term" value="C:plasma membrane"/>
    <property type="evidence" value="ECO:0007669"/>
    <property type="project" value="UniProtKB-SubCell"/>
</dbReference>
<organism evidence="1 2">
    <name type="scientific">Mangrovivirga cuniculi</name>
    <dbReference type="NCBI Taxonomy" id="2715131"/>
    <lineage>
        <taxon>Bacteria</taxon>
        <taxon>Pseudomonadati</taxon>
        <taxon>Bacteroidota</taxon>
        <taxon>Cytophagia</taxon>
        <taxon>Cytophagales</taxon>
        <taxon>Mangrovivirgaceae</taxon>
        <taxon>Mangrovivirga</taxon>
    </lineage>
</organism>
<dbReference type="Proteomes" id="UP000298616">
    <property type="component" value="Chromosome"/>
</dbReference>